<feature type="compositionally biased region" description="Polar residues" evidence="7">
    <location>
        <begin position="67"/>
        <end position="78"/>
    </location>
</feature>
<keyword evidence="6" id="KW-0131">Cell cycle</keyword>
<dbReference type="PANTHER" id="PTHR35794:SF1">
    <property type="entry name" value="CELL CYCLE PROTEIN GPSB"/>
    <property type="match status" value="1"/>
</dbReference>
<dbReference type="GO" id="GO:0051301">
    <property type="term" value="P:cell division"/>
    <property type="evidence" value="ECO:0007669"/>
    <property type="project" value="UniProtKB-KW"/>
</dbReference>
<keyword evidence="3" id="KW-0132">Cell division</keyword>
<dbReference type="AlphaFoldDB" id="A0A2V3WF53"/>
<comment type="subcellular location">
    <subcellularLocation>
        <location evidence="1">Cytoplasm</location>
    </subcellularLocation>
</comment>
<evidence type="ECO:0000256" key="5">
    <source>
        <dbReference type="ARBA" id="ARBA00023054"/>
    </source>
</evidence>
<proteinExistence type="predicted"/>
<dbReference type="Proteomes" id="UP000247922">
    <property type="component" value="Unassembled WGS sequence"/>
</dbReference>
<keyword evidence="4" id="KW-0133">Cell shape</keyword>
<dbReference type="GO" id="GO:0008360">
    <property type="term" value="P:regulation of cell shape"/>
    <property type="evidence" value="ECO:0007669"/>
    <property type="project" value="UniProtKB-KW"/>
</dbReference>
<evidence type="ECO:0000256" key="2">
    <source>
        <dbReference type="ARBA" id="ARBA00022490"/>
    </source>
</evidence>
<comment type="caution">
    <text evidence="8">The sequence shown here is derived from an EMBL/GenBank/DDBJ whole genome shotgun (WGS) entry which is preliminary data.</text>
</comment>
<dbReference type="PIRSF" id="PIRSF029938">
    <property type="entry name" value="UCP029938"/>
    <property type="match status" value="1"/>
</dbReference>
<dbReference type="InterPro" id="IPR011229">
    <property type="entry name" value="Cell_cycle_GpsB"/>
</dbReference>
<evidence type="ECO:0000256" key="4">
    <source>
        <dbReference type="ARBA" id="ARBA00022960"/>
    </source>
</evidence>
<dbReference type="GO" id="GO:0005737">
    <property type="term" value="C:cytoplasm"/>
    <property type="evidence" value="ECO:0007669"/>
    <property type="project" value="UniProtKB-SubCell"/>
</dbReference>
<dbReference type="InterPro" id="IPR019933">
    <property type="entry name" value="DivIVA_domain"/>
</dbReference>
<evidence type="ECO:0000256" key="1">
    <source>
        <dbReference type="ARBA" id="ARBA00004496"/>
    </source>
</evidence>
<dbReference type="NCBIfam" id="TIGR03544">
    <property type="entry name" value="DivI1A_domain"/>
    <property type="match status" value="1"/>
</dbReference>
<accession>A0A2V3WF53</accession>
<dbReference type="RefSeq" id="WP_110251055.1">
    <property type="nucleotide sequence ID" value="NZ_QJJR01000004.1"/>
</dbReference>
<evidence type="ECO:0000313" key="9">
    <source>
        <dbReference type="Proteomes" id="UP000247922"/>
    </source>
</evidence>
<name>A0A2V3WF53_9BACI</name>
<dbReference type="PANTHER" id="PTHR35794">
    <property type="entry name" value="CELL DIVISION PROTEIN DIVIVA"/>
    <property type="match status" value="1"/>
</dbReference>
<feature type="region of interest" description="Disordered" evidence="7">
    <location>
        <begin position="54"/>
        <end position="78"/>
    </location>
</feature>
<sequence length="101" mass="12131">MEKLTTQLTTKEILDKEFKTSMRGYNQEEVDAFLDVIIQDYEQLMKQITTLKEENERLRKDEDRSQPQRPRVQSTNHQVNYDMLKRVSNLEKAVFGKKYTE</sequence>
<dbReference type="InterPro" id="IPR007793">
    <property type="entry name" value="DivIVA_fam"/>
</dbReference>
<reference evidence="8 9" key="1">
    <citation type="submission" date="2018-05" db="EMBL/GenBank/DDBJ databases">
        <title>Genomic Encyclopedia of Type Strains, Phase IV (KMG-IV): sequencing the most valuable type-strain genomes for metagenomic binning, comparative biology and taxonomic classification.</title>
        <authorList>
            <person name="Goeker M."/>
        </authorList>
    </citation>
    <scope>NUCLEOTIDE SEQUENCE [LARGE SCALE GENOMIC DNA]</scope>
    <source>
        <strain evidence="8 9">DSM 22440</strain>
    </source>
</reference>
<keyword evidence="9" id="KW-1185">Reference proteome</keyword>
<evidence type="ECO:0000256" key="7">
    <source>
        <dbReference type="SAM" id="MobiDB-lite"/>
    </source>
</evidence>
<dbReference type="Pfam" id="PF05103">
    <property type="entry name" value="DivIVA"/>
    <property type="match status" value="1"/>
</dbReference>
<dbReference type="NCBIfam" id="NF010725">
    <property type="entry name" value="PRK14127.1"/>
    <property type="match status" value="1"/>
</dbReference>
<evidence type="ECO:0000313" key="8">
    <source>
        <dbReference type="EMBL" id="PXW91758.1"/>
    </source>
</evidence>
<evidence type="ECO:0000256" key="3">
    <source>
        <dbReference type="ARBA" id="ARBA00022618"/>
    </source>
</evidence>
<gene>
    <name evidence="8" type="ORF">DES38_104191</name>
</gene>
<dbReference type="Gene3D" id="6.10.250.660">
    <property type="match status" value="1"/>
</dbReference>
<dbReference type="EMBL" id="QJJR01000004">
    <property type="protein sequence ID" value="PXW91758.1"/>
    <property type="molecule type" value="Genomic_DNA"/>
</dbReference>
<keyword evidence="2" id="KW-0963">Cytoplasm</keyword>
<organism evidence="8 9">
    <name type="scientific">Streptohalobacillus salinus</name>
    <dbReference type="NCBI Taxonomy" id="621096"/>
    <lineage>
        <taxon>Bacteria</taxon>
        <taxon>Bacillati</taxon>
        <taxon>Bacillota</taxon>
        <taxon>Bacilli</taxon>
        <taxon>Bacillales</taxon>
        <taxon>Bacillaceae</taxon>
        <taxon>Streptohalobacillus</taxon>
    </lineage>
</organism>
<keyword evidence="5" id="KW-0175">Coiled coil</keyword>
<feature type="compositionally biased region" description="Basic and acidic residues" evidence="7">
    <location>
        <begin position="54"/>
        <end position="66"/>
    </location>
</feature>
<protein>
    <submittedName>
        <fullName evidence="8">DivIVA domain-containing protein</fullName>
    </submittedName>
</protein>
<dbReference type="OrthoDB" id="389699at2"/>
<evidence type="ECO:0000256" key="6">
    <source>
        <dbReference type="ARBA" id="ARBA00023306"/>
    </source>
</evidence>